<organism evidence="3 4">
    <name type="scientific">Mycolicibacterium aichiense</name>
    <dbReference type="NCBI Taxonomy" id="1799"/>
    <lineage>
        <taxon>Bacteria</taxon>
        <taxon>Bacillati</taxon>
        <taxon>Actinomycetota</taxon>
        <taxon>Actinomycetes</taxon>
        <taxon>Mycobacteriales</taxon>
        <taxon>Mycobacteriaceae</taxon>
        <taxon>Mycolicibacterium</taxon>
    </lineage>
</organism>
<name>A0AAD1MAS5_9MYCO</name>
<feature type="chain" id="PRO_5042247021" description="Lipoprotein" evidence="2">
    <location>
        <begin position="32"/>
        <end position="118"/>
    </location>
</feature>
<evidence type="ECO:0000313" key="3">
    <source>
        <dbReference type="EMBL" id="BBX05911.1"/>
    </source>
</evidence>
<dbReference type="Proteomes" id="UP000467327">
    <property type="component" value="Chromosome"/>
</dbReference>
<evidence type="ECO:0000313" key="4">
    <source>
        <dbReference type="Proteomes" id="UP000467327"/>
    </source>
</evidence>
<feature type="signal peptide" evidence="2">
    <location>
        <begin position="1"/>
        <end position="31"/>
    </location>
</feature>
<dbReference type="AlphaFoldDB" id="A0AAD1MAS5"/>
<dbReference type="PROSITE" id="PS51257">
    <property type="entry name" value="PROKAR_LIPOPROTEIN"/>
    <property type="match status" value="1"/>
</dbReference>
<protein>
    <recommendedName>
        <fullName evidence="5">Lipoprotein</fullName>
    </recommendedName>
</protein>
<sequence length="118" mass="11090">MTLRLLHAAAMGTISAGLIGAVVACAPSSDAAPGNPPGPNDPFATCMTDNGVPAPPQGGPGAPGGQPSGPPPQGGPGGQPNPGAAGGPPPAPPGVDQSVWDKGLQACASLAPAPPQQR</sequence>
<evidence type="ECO:0000256" key="1">
    <source>
        <dbReference type="SAM" id="MobiDB-lite"/>
    </source>
</evidence>
<accession>A0AAD1MAS5</accession>
<reference evidence="3 4" key="1">
    <citation type="journal article" date="2019" name="Emerg. Microbes Infect.">
        <title>Comprehensive subspecies identification of 175 nontuberculous mycobacteria species based on 7547 genomic profiles.</title>
        <authorList>
            <person name="Matsumoto Y."/>
            <person name="Kinjo T."/>
            <person name="Motooka D."/>
            <person name="Nabeya D."/>
            <person name="Jung N."/>
            <person name="Uechi K."/>
            <person name="Horii T."/>
            <person name="Iida T."/>
            <person name="Fujita J."/>
            <person name="Nakamura S."/>
        </authorList>
    </citation>
    <scope>NUCLEOTIDE SEQUENCE [LARGE SCALE GENOMIC DNA]</scope>
    <source>
        <strain evidence="3 4">JCM 6376</strain>
    </source>
</reference>
<feature type="region of interest" description="Disordered" evidence="1">
    <location>
        <begin position="28"/>
        <end position="118"/>
    </location>
</feature>
<keyword evidence="4" id="KW-1185">Reference proteome</keyword>
<keyword evidence="2" id="KW-0732">Signal</keyword>
<evidence type="ECO:0000256" key="2">
    <source>
        <dbReference type="SAM" id="SignalP"/>
    </source>
</evidence>
<gene>
    <name evidence="3" type="ORF">MAIC_07140</name>
</gene>
<dbReference type="EMBL" id="AP022561">
    <property type="protein sequence ID" value="BBX05911.1"/>
    <property type="molecule type" value="Genomic_DNA"/>
</dbReference>
<feature type="compositionally biased region" description="Gly residues" evidence="1">
    <location>
        <begin position="75"/>
        <end position="86"/>
    </location>
</feature>
<proteinExistence type="predicted"/>
<dbReference type="RefSeq" id="WP_115317340.1">
    <property type="nucleotide sequence ID" value="NZ_AP022561.1"/>
</dbReference>
<dbReference type="KEGG" id="maic:MAIC_07140"/>
<evidence type="ECO:0008006" key="5">
    <source>
        <dbReference type="Google" id="ProtNLM"/>
    </source>
</evidence>